<evidence type="ECO:0000259" key="3">
    <source>
        <dbReference type="Pfam" id="PF07732"/>
    </source>
</evidence>
<feature type="domain" description="Plastocyanin-like" evidence="3">
    <location>
        <begin position="30"/>
        <end position="73"/>
    </location>
</feature>
<comment type="similarity">
    <text evidence="1">Belongs to the multicopper oxidase family.</text>
</comment>
<dbReference type="AlphaFoldDB" id="A0AAD6XNC7"/>
<dbReference type="InterPro" id="IPR008972">
    <property type="entry name" value="Cupredoxin"/>
</dbReference>
<name>A0AAD6XNC7_9AGAR</name>
<keyword evidence="2" id="KW-0732">Signal</keyword>
<sequence>MLTSSLRLAALSLLPSVFAAQRVFNLDIVNAQLAPDGFVRDTVSPNGTFPGPTFAVNKGDSVVIHTHNKLTDPKMRRSTSIVVPLQSFRGFPVHCS</sequence>
<feature type="signal peptide" evidence="2">
    <location>
        <begin position="1"/>
        <end position="19"/>
    </location>
</feature>
<comment type="caution">
    <text evidence="4">The sequence shown here is derived from an EMBL/GenBank/DDBJ whole genome shotgun (WGS) entry which is preliminary data.</text>
</comment>
<protein>
    <recommendedName>
        <fullName evidence="3">Plastocyanin-like domain-containing protein</fullName>
    </recommendedName>
</protein>
<evidence type="ECO:0000313" key="4">
    <source>
        <dbReference type="EMBL" id="KAJ7082006.1"/>
    </source>
</evidence>
<dbReference type="EMBL" id="JARJCN010000047">
    <property type="protein sequence ID" value="KAJ7082006.1"/>
    <property type="molecule type" value="Genomic_DNA"/>
</dbReference>
<gene>
    <name evidence="4" type="ORF">B0H15DRAFT_442697</name>
</gene>
<dbReference type="SUPFAM" id="SSF49503">
    <property type="entry name" value="Cupredoxins"/>
    <property type="match status" value="1"/>
</dbReference>
<proteinExistence type="inferred from homology"/>
<dbReference type="InterPro" id="IPR011707">
    <property type="entry name" value="Cu-oxidase-like_N"/>
</dbReference>
<dbReference type="Pfam" id="PF07732">
    <property type="entry name" value="Cu-oxidase_3"/>
    <property type="match status" value="1"/>
</dbReference>
<evidence type="ECO:0000313" key="5">
    <source>
        <dbReference type="Proteomes" id="UP001222325"/>
    </source>
</evidence>
<organism evidence="4 5">
    <name type="scientific">Mycena belliarum</name>
    <dbReference type="NCBI Taxonomy" id="1033014"/>
    <lineage>
        <taxon>Eukaryota</taxon>
        <taxon>Fungi</taxon>
        <taxon>Dikarya</taxon>
        <taxon>Basidiomycota</taxon>
        <taxon>Agaricomycotina</taxon>
        <taxon>Agaricomycetes</taxon>
        <taxon>Agaricomycetidae</taxon>
        <taxon>Agaricales</taxon>
        <taxon>Marasmiineae</taxon>
        <taxon>Mycenaceae</taxon>
        <taxon>Mycena</taxon>
    </lineage>
</organism>
<dbReference type="GO" id="GO:0005507">
    <property type="term" value="F:copper ion binding"/>
    <property type="evidence" value="ECO:0007669"/>
    <property type="project" value="InterPro"/>
</dbReference>
<accession>A0AAD6XNC7</accession>
<dbReference type="Proteomes" id="UP001222325">
    <property type="component" value="Unassembled WGS sequence"/>
</dbReference>
<feature type="chain" id="PRO_5041898841" description="Plastocyanin-like domain-containing protein" evidence="2">
    <location>
        <begin position="20"/>
        <end position="96"/>
    </location>
</feature>
<reference evidence="4" key="1">
    <citation type="submission" date="2023-03" db="EMBL/GenBank/DDBJ databases">
        <title>Massive genome expansion in bonnet fungi (Mycena s.s.) driven by repeated elements and novel gene families across ecological guilds.</title>
        <authorList>
            <consortium name="Lawrence Berkeley National Laboratory"/>
            <person name="Harder C.B."/>
            <person name="Miyauchi S."/>
            <person name="Viragh M."/>
            <person name="Kuo A."/>
            <person name="Thoen E."/>
            <person name="Andreopoulos B."/>
            <person name="Lu D."/>
            <person name="Skrede I."/>
            <person name="Drula E."/>
            <person name="Henrissat B."/>
            <person name="Morin E."/>
            <person name="Kohler A."/>
            <person name="Barry K."/>
            <person name="LaButti K."/>
            <person name="Morin E."/>
            <person name="Salamov A."/>
            <person name="Lipzen A."/>
            <person name="Mereny Z."/>
            <person name="Hegedus B."/>
            <person name="Baldrian P."/>
            <person name="Stursova M."/>
            <person name="Weitz H."/>
            <person name="Taylor A."/>
            <person name="Grigoriev I.V."/>
            <person name="Nagy L.G."/>
            <person name="Martin F."/>
            <person name="Kauserud H."/>
        </authorList>
    </citation>
    <scope>NUCLEOTIDE SEQUENCE</scope>
    <source>
        <strain evidence="4">CBHHK173m</strain>
    </source>
</reference>
<evidence type="ECO:0000256" key="2">
    <source>
        <dbReference type="SAM" id="SignalP"/>
    </source>
</evidence>
<evidence type="ECO:0000256" key="1">
    <source>
        <dbReference type="ARBA" id="ARBA00010609"/>
    </source>
</evidence>
<keyword evidence="5" id="KW-1185">Reference proteome</keyword>
<dbReference type="Gene3D" id="2.60.40.420">
    <property type="entry name" value="Cupredoxins - blue copper proteins"/>
    <property type="match status" value="1"/>
</dbReference>